<keyword evidence="1" id="KW-0472">Membrane</keyword>
<proteinExistence type="predicted"/>
<dbReference type="RefSeq" id="WP_084946498.1">
    <property type="nucleotide sequence ID" value="NZ_CAMIAG010000004.1"/>
</dbReference>
<dbReference type="Proteomes" id="UP000193849">
    <property type="component" value="Unassembled WGS sequence"/>
</dbReference>
<gene>
    <name evidence="2" type="ORF">B7702_00735</name>
</gene>
<reference evidence="2 3" key="1">
    <citation type="journal article" date="2016" name="Eur. J. Clin. Microbiol. Infect. Dis.">
        <title>Whole genome sequencing as a tool for phylogenetic analysis of clinical strains of Mitis group streptococci.</title>
        <authorList>
            <person name="Rasmussen L.H."/>
            <person name="Dargis R."/>
            <person name="Hojholt K."/>
            <person name="Christensen J.J."/>
            <person name="Skovgaard O."/>
            <person name="Justesen U.S."/>
            <person name="Rosenvinge F.S."/>
            <person name="Moser C."/>
            <person name="Lukjancenko O."/>
            <person name="Rasmussen S."/>
            <person name="Nielsen X.C."/>
        </authorList>
    </citation>
    <scope>NUCLEOTIDE SEQUENCE [LARGE SCALE GENOMIC DNA]</scope>
    <source>
        <strain evidence="2 3">RH_777_07</strain>
    </source>
</reference>
<keyword evidence="1" id="KW-0812">Transmembrane</keyword>
<sequence length="242" mass="28189">MEEEVFGQEQEQETIEINIRKHDFDEAKEHLKEFAEQSQDELYFDKVRTHEDFFGFEFAEHGVTGKEFNTLVEQTQNYISKFYDNQQTLIEEFGQVYKALEALDKGHIQAILSSVAAIDHTNKKILKEQVRIDKTIEKQKATLVALKQFKEKFNEENSKNSIEKHEVILSKFNDRLVNLEQFASTLPSEPVSNTGEIEQLRRELNESKQQIQFISNRLLIVFVVSGISIGMLVIALLFMLLR</sequence>
<comment type="caution">
    <text evidence="2">The sequence shown here is derived from an EMBL/GenBank/DDBJ whole genome shotgun (WGS) entry which is preliminary data.</text>
</comment>
<accession>A0A1X1JWB4</accession>
<evidence type="ECO:0000256" key="1">
    <source>
        <dbReference type="SAM" id="Phobius"/>
    </source>
</evidence>
<name>A0A1X1JWB4_STRMT</name>
<organism evidence="2 3">
    <name type="scientific">Streptococcus mitis</name>
    <dbReference type="NCBI Taxonomy" id="28037"/>
    <lineage>
        <taxon>Bacteria</taxon>
        <taxon>Bacillati</taxon>
        <taxon>Bacillota</taxon>
        <taxon>Bacilli</taxon>
        <taxon>Lactobacillales</taxon>
        <taxon>Streptococcaceae</taxon>
        <taxon>Streptococcus</taxon>
        <taxon>Streptococcus mitis group</taxon>
    </lineage>
</organism>
<protein>
    <submittedName>
        <fullName evidence="2">Uncharacterized protein</fullName>
    </submittedName>
</protein>
<keyword evidence="1" id="KW-1133">Transmembrane helix</keyword>
<evidence type="ECO:0000313" key="2">
    <source>
        <dbReference type="EMBL" id="ORO91450.1"/>
    </source>
</evidence>
<dbReference type="AlphaFoldDB" id="A0A1X1JWB4"/>
<feature type="transmembrane region" description="Helical" evidence="1">
    <location>
        <begin position="218"/>
        <end position="241"/>
    </location>
</feature>
<evidence type="ECO:0000313" key="3">
    <source>
        <dbReference type="Proteomes" id="UP000193849"/>
    </source>
</evidence>
<dbReference type="EMBL" id="NCVD01000005">
    <property type="protein sequence ID" value="ORO91450.1"/>
    <property type="molecule type" value="Genomic_DNA"/>
</dbReference>